<evidence type="ECO:0000256" key="1">
    <source>
        <dbReference type="ARBA" id="ARBA00000022"/>
    </source>
</evidence>
<dbReference type="KEGG" id="cyc:PCC7424_3211"/>
<reference evidence="5" key="1">
    <citation type="journal article" date="2011" name="MBio">
        <title>Novel metabolic attributes of the genus Cyanothece, comprising a group of unicellular nitrogen-fixing Cyanobacteria.</title>
        <authorList>
            <person name="Bandyopadhyay A."/>
            <person name="Elvitigala T."/>
            <person name="Welsh E."/>
            <person name="Stockel J."/>
            <person name="Liberton M."/>
            <person name="Min H."/>
            <person name="Sherman L.A."/>
            <person name="Pakrasi H.B."/>
        </authorList>
    </citation>
    <scope>NUCLEOTIDE SEQUENCE [LARGE SCALE GENOMIC DNA]</scope>
    <source>
        <strain evidence="5">PCC 7424</strain>
    </source>
</reference>
<comment type="catalytic activity">
    <reaction evidence="1">
        <text>5-amino-6-(5-phospho-D-ribosylamino)uracil + H2O = 5,6-diaminouracil + D-ribose 5-phosphate</text>
        <dbReference type="Rhea" id="RHEA:55020"/>
        <dbReference type="ChEBI" id="CHEBI:15377"/>
        <dbReference type="ChEBI" id="CHEBI:46252"/>
        <dbReference type="ChEBI" id="CHEBI:58453"/>
        <dbReference type="ChEBI" id="CHEBI:78346"/>
    </reaction>
</comment>
<dbReference type="Gene3D" id="1.10.357.40">
    <property type="entry name" value="YbiA-like"/>
    <property type="match status" value="1"/>
</dbReference>
<feature type="domain" description="NADAR" evidence="3">
    <location>
        <begin position="18"/>
        <end position="162"/>
    </location>
</feature>
<dbReference type="AlphaFoldDB" id="B7KCR0"/>
<gene>
    <name evidence="4" type="ordered locus">PCC7424_3211</name>
</gene>
<dbReference type="OrthoDB" id="67297at2"/>
<dbReference type="NCBIfam" id="TIGR02464">
    <property type="entry name" value="ribofla_fusion"/>
    <property type="match status" value="1"/>
</dbReference>
<evidence type="ECO:0000313" key="4">
    <source>
        <dbReference type="EMBL" id="ACK71611.1"/>
    </source>
</evidence>
<comment type="catalytic activity">
    <reaction evidence="2">
        <text>2,5-diamino-6-hydroxy-4-(5-phosphoribosylamino)-pyrimidine + H2O = 2,5,6-triamino-4-hydroxypyrimidine + D-ribose 5-phosphate</text>
        <dbReference type="Rhea" id="RHEA:23436"/>
        <dbReference type="ChEBI" id="CHEBI:15377"/>
        <dbReference type="ChEBI" id="CHEBI:58614"/>
        <dbReference type="ChEBI" id="CHEBI:78346"/>
        <dbReference type="ChEBI" id="CHEBI:137796"/>
    </reaction>
</comment>
<dbReference type="RefSeq" id="WP_015955208.1">
    <property type="nucleotide sequence ID" value="NC_011729.1"/>
</dbReference>
<dbReference type="STRING" id="65393.PCC7424_3211"/>
<dbReference type="InterPro" id="IPR012816">
    <property type="entry name" value="NADAR"/>
</dbReference>
<name>B7KCR0_GLOC7</name>
<keyword evidence="5" id="KW-1185">Reference proteome</keyword>
<evidence type="ECO:0000256" key="2">
    <source>
        <dbReference type="ARBA" id="ARBA00000751"/>
    </source>
</evidence>
<evidence type="ECO:0000259" key="3">
    <source>
        <dbReference type="Pfam" id="PF08719"/>
    </source>
</evidence>
<accession>B7KCR0</accession>
<protein>
    <recommendedName>
        <fullName evidence="3">NADAR domain-containing protein</fullName>
    </recommendedName>
</protein>
<organism evidence="4 5">
    <name type="scientific">Gloeothece citriformis (strain PCC 7424)</name>
    <name type="common">Cyanothece sp. (strain PCC 7424)</name>
    <dbReference type="NCBI Taxonomy" id="65393"/>
    <lineage>
        <taxon>Bacteria</taxon>
        <taxon>Bacillati</taxon>
        <taxon>Cyanobacteriota</taxon>
        <taxon>Cyanophyceae</taxon>
        <taxon>Oscillatoriophycideae</taxon>
        <taxon>Chroococcales</taxon>
        <taxon>Aphanothecaceae</taxon>
        <taxon>Gloeothece</taxon>
        <taxon>Gloeothece citriformis</taxon>
    </lineage>
</organism>
<dbReference type="Proteomes" id="UP000002384">
    <property type="component" value="Chromosome"/>
</dbReference>
<dbReference type="CDD" id="cd15457">
    <property type="entry name" value="NADAR"/>
    <property type="match status" value="1"/>
</dbReference>
<evidence type="ECO:0000313" key="5">
    <source>
        <dbReference type="Proteomes" id="UP000002384"/>
    </source>
</evidence>
<dbReference type="InterPro" id="IPR037238">
    <property type="entry name" value="YbiA-like_sf"/>
</dbReference>
<dbReference type="Pfam" id="PF08719">
    <property type="entry name" value="NADAR"/>
    <property type="match status" value="1"/>
</dbReference>
<dbReference type="HOGENOM" id="CLU_997038_0_0_3"/>
<dbReference type="eggNOG" id="COG3236">
    <property type="taxonomic scope" value="Bacteria"/>
</dbReference>
<proteinExistence type="predicted"/>
<sequence length="336" mass="38976">MVSASQYRTYNRQECITFRKTSEPFGGLSNMAGGYPLLVNGISILTSEALYQACRFPHLPDVQKLIIAQRSPMTAKMKSKPYRNQSRPDWDKVRVNIMRWCLRVKLIQNWERFGKLLLSTQDKPIVEDSPKDNFWGAIPNDSNQLIGVNVLGRLLMELRELLKQSPDFLKSVEPPAISDLLLLDKPIERLSLKEVSIHKHEINKSQTQEQIGLELVEETKLAQVDDQNEEQVKEDQRQNNVIQPYQEQKSINFNHLPEVYDAFYIILPYLEQQLHTEHTIQDLAEIFKVRPVQIKDWLEQGVKLGKIKKLSKPVRYISTSISKNEEMPLLDLLKSE</sequence>
<dbReference type="SUPFAM" id="SSF143990">
    <property type="entry name" value="YbiA-like"/>
    <property type="match status" value="1"/>
</dbReference>
<dbReference type="EMBL" id="CP001291">
    <property type="protein sequence ID" value="ACK71611.1"/>
    <property type="molecule type" value="Genomic_DNA"/>
</dbReference>